<dbReference type="PROSITE" id="PS01117">
    <property type="entry name" value="HTH_MARR_1"/>
    <property type="match status" value="1"/>
</dbReference>
<dbReference type="PROSITE" id="PS50995">
    <property type="entry name" value="HTH_MARR_2"/>
    <property type="match status" value="1"/>
</dbReference>
<keyword evidence="2" id="KW-0238">DNA-binding</keyword>
<dbReference type="InterPro" id="IPR023187">
    <property type="entry name" value="Tscrpt_reg_MarR-type_CS"/>
</dbReference>
<dbReference type="InterPro" id="IPR036388">
    <property type="entry name" value="WH-like_DNA-bd_sf"/>
</dbReference>
<sequence length="170" mass="18340">MGQGDSASPQGGPMDNILAQWRRERPDIDPSPMAVCGDVWRAGERLRSGVVANVAGADLDMAGFDVLLTLRRNGRDQALSPSALAKDMMLSTSAMTNRLDRLERRGLIARKTDPDDRRGLQIVLTDEGFALVDGLVASHVQTEERMLAALSQAERAMLRELLGKIGGAGD</sequence>
<reference evidence="5 6" key="1">
    <citation type="submission" date="2017-12" db="EMBL/GenBank/DDBJ databases">
        <title>Draft genome sequence of Ralstonia pickettii 52.</title>
        <authorList>
            <person name="Zheng B."/>
        </authorList>
    </citation>
    <scope>NUCLEOTIDE SEQUENCE [LARGE SCALE GENOMIC DNA]</scope>
    <source>
        <strain evidence="5 6">52</strain>
    </source>
</reference>
<dbReference type="RefSeq" id="WP_102064246.1">
    <property type="nucleotide sequence ID" value="NZ_PKQE01000001.1"/>
</dbReference>
<dbReference type="PANTHER" id="PTHR33164">
    <property type="entry name" value="TRANSCRIPTIONAL REGULATOR, MARR FAMILY"/>
    <property type="match status" value="1"/>
</dbReference>
<keyword evidence="1" id="KW-0805">Transcription regulation</keyword>
<name>A0A2N4TVA6_RALPI</name>
<dbReference type="InterPro" id="IPR039422">
    <property type="entry name" value="MarR/SlyA-like"/>
</dbReference>
<dbReference type="GO" id="GO:0003700">
    <property type="term" value="F:DNA-binding transcription factor activity"/>
    <property type="evidence" value="ECO:0007669"/>
    <property type="project" value="InterPro"/>
</dbReference>
<proteinExistence type="predicted"/>
<dbReference type="Pfam" id="PF01047">
    <property type="entry name" value="MarR"/>
    <property type="match status" value="1"/>
</dbReference>
<evidence type="ECO:0000256" key="1">
    <source>
        <dbReference type="ARBA" id="ARBA00023015"/>
    </source>
</evidence>
<dbReference type="AlphaFoldDB" id="A0A2N4TVA6"/>
<dbReference type="OrthoDB" id="32523at2"/>
<evidence type="ECO:0000256" key="3">
    <source>
        <dbReference type="ARBA" id="ARBA00023163"/>
    </source>
</evidence>
<evidence type="ECO:0000313" key="6">
    <source>
        <dbReference type="Proteomes" id="UP000234456"/>
    </source>
</evidence>
<comment type="caution">
    <text evidence="5">The sequence shown here is derived from an EMBL/GenBank/DDBJ whole genome shotgun (WGS) entry which is preliminary data.</text>
</comment>
<dbReference type="InterPro" id="IPR036390">
    <property type="entry name" value="WH_DNA-bd_sf"/>
</dbReference>
<accession>A0A2N4TVA6</accession>
<evidence type="ECO:0000313" key="5">
    <source>
        <dbReference type="EMBL" id="PLC43637.1"/>
    </source>
</evidence>
<evidence type="ECO:0000259" key="4">
    <source>
        <dbReference type="PROSITE" id="PS50995"/>
    </source>
</evidence>
<organism evidence="5 6">
    <name type="scientific">Ralstonia pickettii</name>
    <name type="common">Burkholderia pickettii</name>
    <dbReference type="NCBI Taxonomy" id="329"/>
    <lineage>
        <taxon>Bacteria</taxon>
        <taxon>Pseudomonadati</taxon>
        <taxon>Pseudomonadota</taxon>
        <taxon>Betaproteobacteria</taxon>
        <taxon>Burkholderiales</taxon>
        <taxon>Burkholderiaceae</taxon>
        <taxon>Ralstonia</taxon>
    </lineage>
</organism>
<dbReference type="PRINTS" id="PR00598">
    <property type="entry name" value="HTHMARR"/>
</dbReference>
<dbReference type="Proteomes" id="UP000234456">
    <property type="component" value="Unassembled WGS sequence"/>
</dbReference>
<dbReference type="EMBL" id="PKQE01000001">
    <property type="protein sequence ID" value="PLC43637.1"/>
    <property type="molecule type" value="Genomic_DNA"/>
</dbReference>
<dbReference type="Gene3D" id="1.10.10.10">
    <property type="entry name" value="Winged helix-like DNA-binding domain superfamily/Winged helix DNA-binding domain"/>
    <property type="match status" value="1"/>
</dbReference>
<dbReference type="PANTHER" id="PTHR33164:SF104">
    <property type="entry name" value="TRANSCRIPTIONAL REGULATORY PROTEIN"/>
    <property type="match status" value="1"/>
</dbReference>
<dbReference type="SUPFAM" id="SSF46785">
    <property type="entry name" value="Winged helix' DNA-binding domain"/>
    <property type="match status" value="1"/>
</dbReference>
<dbReference type="GO" id="GO:0003677">
    <property type="term" value="F:DNA binding"/>
    <property type="evidence" value="ECO:0007669"/>
    <property type="project" value="UniProtKB-KW"/>
</dbReference>
<protein>
    <submittedName>
        <fullName evidence="5">MarR family transcriptional regulator</fullName>
    </submittedName>
</protein>
<evidence type="ECO:0000256" key="2">
    <source>
        <dbReference type="ARBA" id="ARBA00023125"/>
    </source>
</evidence>
<dbReference type="InterPro" id="IPR000835">
    <property type="entry name" value="HTH_MarR-typ"/>
</dbReference>
<keyword evidence="3" id="KW-0804">Transcription</keyword>
<gene>
    <name evidence="5" type="ORF">C0Q88_02695</name>
</gene>
<feature type="domain" description="HTH marR-type" evidence="4">
    <location>
        <begin position="32"/>
        <end position="167"/>
    </location>
</feature>
<dbReference type="GO" id="GO:0006950">
    <property type="term" value="P:response to stress"/>
    <property type="evidence" value="ECO:0007669"/>
    <property type="project" value="TreeGrafter"/>
</dbReference>
<dbReference type="SMART" id="SM00347">
    <property type="entry name" value="HTH_MARR"/>
    <property type="match status" value="1"/>
</dbReference>